<dbReference type="NCBIfam" id="TIGR03375">
    <property type="entry name" value="type_I_sec_LssB"/>
    <property type="match status" value="1"/>
</dbReference>
<feature type="transmembrane region" description="Helical" evidence="9">
    <location>
        <begin position="206"/>
        <end position="226"/>
    </location>
</feature>
<dbReference type="PROSITE" id="PS00211">
    <property type="entry name" value="ABC_TRANSPORTER_1"/>
    <property type="match status" value="1"/>
</dbReference>
<dbReference type="Gene3D" id="3.90.70.10">
    <property type="entry name" value="Cysteine proteinases"/>
    <property type="match status" value="1"/>
</dbReference>
<dbReference type="PROSITE" id="PS50929">
    <property type="entry name" value="ABC_TM1F"/>
    <property type="match status" value="1"/>
</dbReference>
<dbReference type="SUPFAM" id="SSF52540">
    <property type="entry name" value="P-loop containing nucleoside triphosphate hydrolases"/>
    <property type="match status" value="1"/>
</dbReference>
<keyword evidence="14" id="KW-1185">Reference proteome</keyword>
<evidence type="ECO:0000256" key="7">
    <source>
        <dbReference type="ARBA" id="ARBA00022989"/>
    </source>
</evidence>
<proteinExistence type="predicted"/>
<dbReference type="InterPro" id="IPR036640">
    <property type="entry name" value="ABC1_TM_sf"/>
</dbReference>
<dbReference type="PANTHER" id="PTHR24221:SF248">
    <property type="entry name" value="ABC TRANSPORTER TRANSMEMBRANE REGION"/>
    <property type="match status" value="1"/>
</dbReference>
<dbReference type="CDD" id="cd02421">
    <property type="entry name" value="Peptidase_C39_likeD"/>
    <property type="match status" value="1"/>
</dbReference>
<dbReference type="GO" id="GO:0140359">
    <property type="term" value="F:ABC-type transporter activity"/>
    <property type="evidence" value="ECO:0007669"/>
    <property type="project" value="InterPro"/>
</dbReference>
<dbReference type="Gene3D" id="3.40.50.300">
    <property type="entry name" value="P-loop containing nucleotide triphosphate hydrolases"/>
    <property type="match status" value="1"/>
</dbReference>
<dbReference type="EMBL" id="BMDX01000002">
    <property type="protein sequence ID" value="GGA67657.1"/>
    <property type="molecule type" value="Genomic_DNA"/>
</dbReference>
<dbReference type="InterPro" id="IPR017750">
    <property type="entry name" value="ATPase_T1SS"/>
</dbReference>
<evidence type="ECO:0000256" key="5">
    <source>
        <dbReference type="ARBA" id="ARBA00022741"/>
    </source>
</evidence>
<protein>
    <submittedName>
        <fullName evidence="13">ABC transporter</fullName>
    </submittedName>
</protein>
<evidence type="ECO:0000259" key="12">
    <source>
        <dbReference type="PROSITE" id="PS50990"/>
    </source>
</evidence>
<keyword evidence="3" id="KW-1003">Cell membrane</keyword>
<name>A0A8J2U2M0_9GAMM</name>
<gene>
    <name evidence="13" type="ORF">GCM10011369_06620</name>
</gene>
<dbReference type="PROSITE" id="PS50990">
    <property type="entry name" value="PEPTIDASE_C39"/>
    <property type="match status" value="1"/>
</dbReference>
<feature type="domain" description="Peptidase C39" evidence="12">
    <location>
        <begin position="14"/>
        <end position="136"/>
    </location>
</feature>
<feature type="transmembrane region" description="Helical" evidence="9">
    <location>
        <begin position="278"/>
        <end position="300"/>
    </location>
</feature>
<evidence type="ECO:0000256" key="2">
    <source>
        <dbReference type="ARBA" id="ARBA00022448"/>
    </source>
</evidence>
<evidence type="ECO:0000256" key="9">
    <source>
        <dbReference type="SAM" id="Phobius"/>
    </source>
</evidence>
<dbReference type="InterPro" id="IPR005074">
    <property type="entry name" value="Peptidase_C39"/>
</dbReference>
<feature type="domain" description="ABC transmembrane type-1" evidence="11">
    <location>
        <begin position="172"/>
        <end position="450"/>
    </location>
</feature>
<accession>A0A8J2U2M0</accession>
<organism evidence="13 14">
    <name type="scientific">Neiella marina</name>
    <dbReference type="NCBI Taxonomy" id="508461"/>
    <lineage>
        <taxon>Bacteria</taxon>
        <taxon>Pseudomonadati</taxon>
        <taxon>Pseudomonadota</taxon>
        <taxon>Gammaproteobacteria</taxon>
        <taxon>Alteromonadales</taxon>
        <taxon>Echinimonadaceae</taxon>
        <taxon>Neiella</taxon>
    </lineage>
</organism>
<dbReference type="GO" id="GO:0005886">
    <property type="term" value="C:plasma membrane"/>
    <property type="evidence" value="ECO:0007669"/>
    <property type="project" value="UniProtKB-SubCell"/>
</dbReference>
<dbReference type="InterPro" id="IPR017871">
    <property type="entry name" value="ABC_transporter-like_CS"/>
</dbReference>
<dbReference type="PROSITE" id="PS50893">
    <property type="entry name" value="ABC_TRANSPORTER_2"/>
    <property type="match status" value="1"/>
</dbReference>
<dbReference type="FunFam" id="3.40.50.300:FF:000299">
    <property type="entry name" value="ABC transporter ATP-binding protein/permease"/>
    <property type="match status" value="1"/>
</dbReference>
<dbReference type="Pfam" id="PF00005">
    <property type="entry name" value="ABC_tran"/>
    <property type="match status" value="1"/>
</dbReference>
<evidence type="ECO:0000259" key="10">
    <source>
        <dbReference type="PROSITE" id="PS50893"/>
    </source>
</evidence>
<dbReference type="CDD" id="cd18587">
    <property type="entry name" value="ABC_6TM_LapB_like"/>
    <property type="match status" value="1"/>
</dbReference>
<dbReference type="InterPro" id="IPR011527">
    <property type="entry name" value="ABC1_TM_dom"/>
</dbReference>
<keyword evidence="2" id="KW-0813">Transport</keyword>
<dbReference type="OrthoDB" id="9787557at2"/>
<comment type="subcellular location">
    <subcellularLocation>
        <location evidence="1">Cell membrane</location>
        <topology evidence="1">Multi-pass membrane protein</topology>
    </subcellularLocation>
</comment>
<evidence type="ECO:0000256" key="1">
    <source>
        <dbReference type="ARBA" id="ARBA00004651"/>
    </source>
</evidence>
<dbReference type="PANTHER" id="PTHR24221">
    <property type="entry name" value="ATP-BINDING CASSETTE SUB-FAMILY B"/>
    <property type="match status" value="1"/>
</dbReference>
<sequence length="721" mass="79577">MSDPDQQGWKIKDQEKAFLDPLLDALTYLSKWHGNPIARDELVAGLPLPDNKLTPELFIRAAKRANLSARLLKMSLTDIQPQLLPAVLMLEQGKAAILSNISGNDAALVMLESGEGEVVMPIAELAEQFTGYVLFVKPQVKFDERTPQSLEHQAEHWFWGTLKDNWRIYRDVLVASFLISLFALASPLFVMNVYDRVVPNHAVDTLWVLAMGVCLVFVFDFVLRLMRSHFIDVAGKKSEILISARILERVMGVKLAQRPASVGAFARHLQEFDSIRDFVTSATITAVIDVPFTLLFFVIVAYLGGWMVAVPLVMALVIVGYSSWIQKPMRQAVDESGRMSSLKNATLVEALSGLETIKLTGAEGQMQHRWEQANGHIAQWSAESRRHAASVSGVATLSVQLTTVFLIIAGVYKITLGDLSMGGLIACVMLSGRALQPMAQVAQLATRYNQSRAAFTMLNEIMSLPVERPDDKRFLYRETLAGNIDLKDVRFAYPEQQNPALTDVNLSIKAGEKVGIIGRIGSGKSTLGKLITAMYEPQHGSLLLDDVDSRQLSPNHIRHVMGVVPQDVTMFYGTLRENLTLGVPWISDEQVLRAAELSGVDEFAARHPQGLDMRIAERGSNLSGGQRQAVSLARALLLDPPILVLDEPTASMDNTSEVRLKAKLQQLLADKTLILITHKASMLALVDRLIVIDQGRIVADGPKQAVQEALRSGRLQVDRES</sequence>
<dbReference type="Pfam" id="PF03412">
    <property type="entry name" value="Peptidase_C39"/>
    <property type="match status" value="1"/>
</dbReference>
<dbReference type="Proteomes" id="UP000619743">
    <property type="component" value="Unassembled WGS sequence"/>
</dbReference>
<evidence type="ECO:0000256" key="6">
    <source>
        <dbReference type="ARBA" id="ARBA00022840"/>
    </source>
</evidence>
<evidence type="ECO:0000256" key="4">
    <source>
        <dbReference type="ARBA" id="ARBA00022692"/>
    </source>
</evidence>
<dbReference type="InterPro" id="IPR003439">
    <property type="entry name" value="ABC_transporter-like_ATP-bd"/>
</dbReference>
<keyword evidence="6" id="KW-0067">ATP-binding</keyword>
<dbReference type="GO" id="GO:0034040">
    <property type="term" value="F:ATPase-coupled lipid transmembrane transporter activity"/>
    <property type="evidence" value="ECO:0007669"/>
    <property type="project" value="TreeGrafter"/>
</dbReference>
<dbReference type="GO" id="GO:0016887">
    <property type="term" value="F:ATP hydrolysis activity"/>
    <property type="evidence" value="ECO:0007669"/>
    <property type="project" value="InterPro"/>
</dbReference>
<keyword evidence="5" id="KW-0547">Nucleotide-binding</keyword>
<evidence type="ECO:0000259" key="11">
    <source>
        <dbReference type="PROSITE" id="PS50929"/>
    </source>
</evidence>
<keyword evidence="7 9" id="KW-1133">Transmembrane helix</keyword>
<dbReference type="CDD" id="cd03245">
    <property type="entry name" value="ABCC_bacteriocin_exporters"/>
    <property type="match status" value="1"/>
</dbReference>
<dbReference type="AlphaFoldDB" id="A0A8J2U2M0"/>
<dbReference type="Gene3D" id="1.20.1560.10">
    <property type="entry name" value="ABC transporter type 1, transmembrane domain"/>
    <property type="match status" value="1"/>
</dbReference>
<keyword evidence="4 9" id="KW-0812">Transmembrane</keyword>
<dbReference type="SUPFAM" id="SSF90123">
    <property type="entry name" value="ABC transporter transmembrane region"/>
    <property type="match status" value="1"/>
</dbReference>
<evidence type="ECO:0000313" key="14">
    <source>
        <dbReference type="Proteomes" id="UP000619743"/>
    </source>
</evidence>
<dbReference type="InterPro" id="IPR003593">
    <property type="entry name" value="AAA+_ATPase"/>
</dbReference>
<reference evidence="14" key="1">
    <citation type="journal article" date="2019" name="Int. J. Syst. Evol. Microbiol.">
        <title>The Global Catalogue of Microorganisms (GCM) 10K type strain sequencing project: providing services to taxonomists for standard genome sequencing and annotation.</title>
        <authorList>
            <consortium name="The Broad Institute Genomics Platform"/>
            <consortium name="The Broad Institute Genome Sequencing Center for Infectious Disease"/>
            <person name="Wu L."/>
            <person name="Ma J."/>
        </authorList>
    </citation>
    <scope>NUCLEOTIDE SEQUENCE [LARGE SCALE GENOMIC DNA]</scope>
    <source>
        <strain evidence="14">CGMCC 1.10130</strain>
    </source>
</reference>
<dbReference type="RefSeq" id="WP_087504394.1">
    <property type="nucleotide sequence ID" value="NZ_BMDX01000002.1"/>
</dbReference>
<evidence type="ECO:0000256" key="3">
    <source>
        <dbReference type="ARBA" id="ARBA00022475"/>
    </source>
</evidence>
<dbReference type="GO" id="GO:0008233">
    <property type="term" value="F:peptidase activity"/>
    <property type="evidence" value="ECO:0007669"/>
    <property type="project" value="InterPro"/>
</dbReference>
<feature type="domain" description="ABC transporter" evidence="10">
    <location>
        <begin position="484"/>
        <end position="719"/>
    </location>
</feature>
<dbReference type="SMART" id="SM00382">
    <property type="entry name" value="AAA"/>
    <property type="match status" value="1"/>
</dbReference>
<feature type="transmembrane region" description="Helical" evidence="9">
    <location>
        <begin position="388"/>
        <end position="412"/>
    </location>
</feature>
<evidence type="ECO:0000256" key="8">
    <source>
        <dbReference type="ARBA" id="ARBA00023136"/>
    </source>
</evidence>
<dbReference type="GO" id="GO:0005524">
    <property type="term" value="F:ATP binding"/>
    <property type="evidence" value="ECO:0007669"/>
    <property type="project" value="UniProtKB-KW"/>
</dbReference>
<dbReference type="GO" id="GO:0006508">
    <property type="term" value="P:proteolysis"/>
    <property type="evidence" value="ECO:0007669"/>
    <property type="project" value="InterPro"/>
</dbReference>
<feature type="transmembrane region" description="Helical" evidence="9">
    <location>
        <begin position="306"/>
        <end position="324"/>
    </location>
</feature>
<comment type="caution">
    <text evidence="13">The sequence shown here is derived from an EMBL/GenBank/DDBJ whole genome shotgun (WGS) entry which is preliminary data.</text>
</comment>
<feature type="transmembrane region" description="Helical" evidence="9">
    <location>
        <begin position="172"/>
        <end position="194"/>
    </location>
</feature>
<dbReference type="InterPro" id="IPR027417">
    <property type="entry name" value="P-loop_NTPase"/>
</dbReference>
<keyword evidence="8 9" id="KW-0472">Membrane</keyword>
<evidence type="ECO:0000313" key="13">
    <source>
        <dbReference type="EMBL" id="GGA67657.1"/>
    </source>
</evidence>
<dbReference type="Pfam" id="PF00664">
    <property type="entry name" value="ABC_membrane"/>
    <property type="match status" value="1"/>
</dbReference>
<dbReference type="InterPro" id="IPR039421">
    <property type="entry name" value="Type_1_exporter"/>
</dbReference>